<protein>
    <recommendedName>
        <fullName evidence="4">O-antigen ligase-like membrane protein</fullName>
    </recommendedName>
</protein>
<gene>
    <name evidence="2" type="ORF">H4P12_17850</name>
</gene>
<reference evidence="2" key="1">
    <citation type="submission" date="2020-08" db="EMBL/GenBank/DDBJ databases">
        <title>Paracoccus amoyensis sp. nov., isolated from the surface seawater at coast of Xiamen, Fujian.</title>
        <authorList>
            <person name="Lyu L."/>
        </authorList>
    </citation>
    <scope>NUCLEOTIDE SEQUENCE</scope>
    <source>
        <strain evidence="2">11-3</strain>
    </source>
</reference>
<sequence length="486" mass="53116">MIVGSLVMLIWPLVIFWLFAKRQPAVAVTTAIVGGYLLLPGNISFDFPAIPVLNKHSITALCTAVAAMIFLNRSRTRTMPAGMVLDGAIPRSPMVRALMIMMVVGIFGTVVTNGDGLRYGGTSLGGLRLYDAASMLGSTIFAMLPFLLARKYIAHPDAQRLLLVSLAMAGLIYSIPTLYEVRMSPQLSRIIYDYFPHQWLQHVRAGGFRPVVFLHHGLWLAIFFCSCFLAALALWRSSAGKPKITWMLATLWLFATLAVSKGMGALAIGLLLGAIIFLLPTRLQILAAAIFAGIVLVYPMLRGANVIPVQQIVNIAADINAERAGSLSFRLKNEDLLLERANERPLFGWGLWGRNRVYDETGQDISTTDGYWVMSIGTSGWIGYLAEFGLLTLPLIFLALRWRELALTPTTAGIALALTANLLDLIPNATLTPVTWLLAGALAGRLELGRLSQPDDAIVMADDLPVRRNAYSRQVKRHPPHAARSA</sequence>
<dbReference type="RefSeq" id="WP_187794992.1">
    <property type="nucleotide sequence ID" value="NZ_JACOQL010000008.1"/>
</dbReference>
<dbReference type="Proteomes" id="UP000608594">
    <property type="component" value="Unassembled WGS sequence"/>
</dbReference>
<feature type="transmembrane region" description="Helical" evidence="1">
    <location>
        <begin position="247"/>
        <end position="277"/>
    </location>
</feature>
<dbReference type="AlphaFoldDB" id="A0A926JE60"/>
<keyword evidence="1" id="KW-1133">Transmembrane helix</keyword>
<feature type="transmembrane region" description="Helical" evidence="1">
    <location>
        <begin position="217"/>
        <end position="235"/>
    </location>
</feature>
<name>A0A926JE60_9RHOB</name>
<evidence type="ECO:0008006" key="4">
    <source>
        <dbReference type="Google" id="ProtNLM"/>
    </source>
</evidence>
<proteinExistence type="predicted"/>
<accession>A0A926JE60</accession>
<dbReference type="EMBL" id="JACOQL010000008">
    <property type="protein sequence ID" value="MBC9248529.1"/>
    <property type="molecule type" value="Genomic_DNA"/>
</dbReference>
<feature type="transmembrane region" description="Helical" evidence="1">
    <location>
        <begin position="161"/>
        <end position="179"/>
    </location>
</feature>
<keyword evidence="1" id="KW-0812">Transmembrane</keyword>
<comment type="caution">
    <text evidence="2">The sequence shown here is derived from an EMBL/GenBank/DDBJ whole genome shotgun (WGS) entry which is preliminary data.</text>
</comment>
<feature type="transmembrane region" description="Helical" evidence="1">
    <location>
        <begin position="132"/>
        <end position="149"/>
    </location>
</feature>
<feature type="transmembrane region" description="Helical" evidence="1">
    <location>
        <begin position="93"/>
        <end position="112"/>
    </location>
</feature>
<keyword evidence="1" id="KW-0472">Membrane</keyword>
<evidence type="ECO:0000313" key="2">
    <source>
        <dbReference type="EMBL" id="MBC9248529.1"/>
    </source>
</evidence>
<evidence type="ECO:0000256" key="1">
    <source>
        <dbReference type="SAM" id="Phobius"/>
    </source>
</evidence>
<evidence type="ECO:0000313" key="3">
    <source>
        <dbReference type="Proteomes" id="UP000608594"/>
    </source>
</evidence>
<keyword evidence="3" id="KW-1185">Reference proteome</keyword>
<feature type="transmembrane region" description="Helical" evidence="1">
    <location>
        <begin position="51"/>
        <end position="72"/>
    </location>
</feature>
<organism evidence="2 3">
    <name type="scientific">Paracoccus amoyensis</name>
    <dbReference type="NCBI Taxonomy" id="2760093"/>
    <lineage>
        <taxon>Bacteria</taxon>
        <taxon>Pseudomonadati</taxon>
        <taxon>Pseudomonadota</taxon>
        <taxon>Alphaproteobacteria</taxon>
        <taxon>Rhodobacterales</taxon>
        <taxon>Paracoccaceae</taxon>
        <taxon>Paracoccus</taxon>
    </lineage>
</organism>
<feature type="transmembrane region" description="Helical" evidence="1">
    <location>
        <begin position="381"/>
        <end position="400"/>
    </location>
</feature>
<feature type="transmembrane region" description="Helical" evidence="1">
    <location>
        <begin position="283"/>
        <end position="301"/>
    </location>
</feature>